<dbReference type="Pfam" id="PF00512">
    <property type="entry name" value="HisKA"/>
    <property type="match status" value="1"/>
</dbReference>
<dbReference type="Gene3D" id="1.10.287.130">
    <property type="match status" value="1"/>
</dbReference>
<gene>
    <name evidence="18" type="ORF">EEL30_03280</name>
</gene>
<sequence length="465" mass="53164">MNKLSRKLFLRTSGIICFVFVLSFLLNTFFLPKYILHQKKINLAELTSRLEAMDIKQLQNDVEKLEYDYNVTIVQAPFGSDVNEINGSVRDQLNKKGITLSKFWITDESYEKLQRHETVRKIYSQEKLETSFLVTFLNKNGTLFVIGDSVAHSSAFIQMVNEFNLYLAIGTLLLTIGLSWLIARQIVRPLTQLRQTAEDISHLSFQKSEIQTGDEIESLAESINMMSDKLKEALEALEEKNQNLRIFISDISHELKTPIALIKAYSTGIKDGLDDGTFVDVIKKQADEMSGIVDKLLNLSKLQNDSFTMESFDFTLLFEQTIHKYQITIQQKNLMLTVEECGLSNTLVVGDRAKIEIVLDNFISNAVKYTKNKRIAISLQREGNHLMFCIKNGIEHWDSTYSGKIWQPFYVIESSRNKNLSGTGLGLSIVQTILQKHHVSFGVREEHEVIAFFFTLPLANDYRAD</sequence>
<dbReference type="PANTHER" id="PTHR45528:SF1">
    <property type="entry name" value="SENSOR HISTIDINE KINASE CPXA"/>
    <property type="match status" value="1"/>
</dbReference>
<keyword evidence="6" id="KW-0808">Transferase</keyword>
<dbReference type="Gene3D" id="3.30.565.10">
    <property type="entry name" value="Histidine kinase-like ATPase, C-terminal domain"/>
    <property type="match status" value="1"/>
</dbReference>
<evidence type="ECO:0000256" key="1">
    <source>
        <dbReference type="ARBA" id="ARBA00000085"/>
    </source>
</evidence>
<dbReference type="SMART" id="SM00304">
    <property type="entry name" value="HAMP"/>
    <property type="match status" value="1"/>
</dbReference>
<dbReference type="Pfam" id="PF00672">
    <property type="entry name" value="HAMP"/>
    <property type="match status" value="1"/>
</dbReference>
<dbReference type="CDD" id="cd06225">
    <property type="entry name" value="HAMP"/>
    <property type="match status" value="1"/>
</dbReference>
<feature type="transmembrane region" description="Helical" evidence="15">
    <location>
        <begin position="163"/>
        <end position="183"/>
    </location>
</feature>
<evidence type="ECO:0000256" key="2">
    <source>
        <dbReference type="ARBA" id="ARBA00004651"/>
    </source>
</evidence>
<evidence type="ECO:0000256" key="3">
    <source>
        <dbReference type="ARBA" id="ARBA00012438"/>
    </source>
</evidence>
<keyword evidence="11 15" id="KW-1133">Transmembrane helix</keyword>
<evidence type="ECO:0000256" key="8">
    <source>
        <dbReference type="ARBA" id="ARBA00022741"/>
    </source>
</evidence>
<protein>
    <recommendedName>
        <fullName evidence="3">histidine kinase</fullName>
        <ecNumber evidence="3">2.7.13.3</ecNumber>
    </recommendedName>
</protein>
<evidence type="ECO:0000256" key="13">
    <source>
        <dbReference type="ARBA" id="ARBA00023136"/>
    </source>
</evidence>
<comment type="catalytic activity">
    <reaction evidence="1">
        <text>ATP + protein L-histidine = ADP + protein N-phospho-L-histidine.</text>
        <dbReference type="EC" id="2.7.13.3"/>
    </reaction>
</comment>
<evidence type="ECO:0000256" key="12">
    <source>
        <dbReference type="ARBA" id="ARBA00023012"/>
    </source>
</evidence>
<dbReference type="SMART" id="SM00388">
    <property type="entry name" value="HisKA"/>
    <property type="match status" value="1"/>
</dbReference>
<comment type="subcellular location">
    <subcellularLocation>
        <location evidence="2">Cell membrane</location>
        <topology evidence="2">Multi-pass membrane protein</topology>
    </subcellularLocation>
</comment>
<dbReference type="Proteomes" id="UP000319432">
    <property type="component" value="Chromosome"/>
</dbReference>
<dbReference type="EMBL" id="CP033464">
    <property type="protein sequence ID" value="QDX91483.1"/>
    <property type="molecule type" value="Genomic_DNA"/>
</dbReference>
<dbReference type="PROSITE" id="PS50109">
    <property type="entry name" value="HIS_KIN"/>
    <property type="match status" value="1"/>
</dbReference>
<feature type="transmembrane region" description="Helical" evidence="15">
    <location>
        <begin position="12"/>
        <end position="31"/>
    </location>
</feature>
<keyword evidence="19" id="KW-1185">Reference proteome</keyword>
<dbReference type="GO" id="GO:0005886">
    <property type="term" value="C:plasma membrane"/>
    <property type="evidence" value="ECO:0007669"/>
    <property type="project" value="UniProtKB-SubCell"/>
</dbReference>
<evidence type="ECO:0000259" key="17">
    <source>
        <dbReference type="PROSITE" id="PS50885"/>
    </source>
</evidence>
<evidence type="ECO:0000256" key="5">
    <source>
        <dbReference type="ARBA" id="ARBA00022553"/>
    </source>
</evidence>
<feature type="domain" description="Histidine kinase" evidence="16">
    <location>
        <begin position="250"/>
        <end position="460"/>
    </location>
</feature>
<dbReference type="InterPro" id="IPR003660">
    <property type="entry name" value="HAMP_dom"/>
</dbReference>
<dbReference type="InterPro" id="IPR003594">
    <property type="entry name" value="HATPase_dom"/>
</dbReference>
<dbReference type="EC" id="2.7.13.3" evidence="3"/>
<accession>A0A518V3D3</accession>
<keyword evidence="9 18" id="KW-0418">Kinase</keyword>
<dbReference type="GO" id="GO:0005524">
    <property type="term" value="F:ATP binding"/>
    <property type="evidence" value="ECO:0007669"/>
    <property type="project" value="UniProtKB-KW"/>
</dbReference>
<keyword evidence="12" id="KW-0902">Two-component regulatory system</keyword>
<dbReference type="PANTHER" id="PTHR45528">
    <property type="entry name" value="SENSOR HISTIDINE KINASE CPXA"/>
    <property type="match status" value="1"/>
</dbReference>
<dbReference type="GO" id="GO:0000155">
    <property type="term" value="F:phosphorelay sensor kinase activity"/>
    <property type="evidence" value="ECO:0007669"/>
    <property type="project" value="InterPro"/>
</dbReference>
<dbReference type="PROSITE" id="PS50885">
    <property type="entry name" value="HAMP"/>
    <property type="match status" value="1"/>
</dbReference>
<dbReference type="InterPro" id="IPR036890">
    <property type="entry name" value="HATPase_C_sf"/>
</dbReference>
<dbReference type="InterPro" id="IPR036097">
    <property type="entry name" value="HisK_dim/P_sf"/>
</dbReference>
<evidence type="ECO:0000256" key="15">
    <source>
        <dbReference type="SAM" id="Phobius"/>
    </source>
</evidence>
<evidence type="ECO:0000256" key="9">
    <source>
        <dbReference type="ARBA" id="ARBA00022777"/>
    </source>
</evidence>
<dbReference type="SUPFAM" id="SSF47384">
    <property type="entry name" value="Homodimeric domain of signal transducing histidine kinase"/>
    <property type="match status" value="1"/>
</dbReference>
<name>A0A518V3D3_BRELA</name>
<feature type="domain" description="HAMP" evidence="17">
    <location>
        <begin position="184"/>
        <end position="235"/>
    </location>
</feature>
<evidence type="ECO:0000256" key="4">
    <source>
        <dbReference type="ARBA" id="ARBA00022475"/>
    </source>
</evidence>
<evidence type="ECO:0000259" key="16">
    <source>
        <dbReference type="PROSITE" id="PS50109"/>
    </source>
</evidence>
<keyword evidence="8" id="KW-0547">Nucleotide-binding</keyword>
<dbReference type="InterPro" id="IPR050398">
    <property type="entry name" value="HssS/ArlS-like"/>
</dbReference>
<reference evidence="18 19" key="1">
    <citation type="submission" date="2018-11" db="EMBL/GenBank/DDBJ databases">
        <title>Phylogenetic determinants of toxin gene distribution in genomes of Brevibacillus laterosporus.</title>
        <authorList>
            <person name="Glare T.R."/>
            <person name="Durrant A."/>
            <person name="Berry C."/>
            <person name="Palma L."/>
            <person name="Ormskirk M."/>
            <person name="Cox M.O."/>
        </authorList>
    </citation>
    <scope>NUCLEOTIDE SEQUENCE [LARGE SCALE GENOMIC DNA]</scope>
    <source>
        <strain evidence="18 19">1821L</strain>
    </source>
</reference>
<keyword evidence="4" id="KW-1003">Cell membrane</keyword>
<evidence type="ECO:0000256" key="14">
    <source>
        <dbReference type="SAM" id="Coils"/>
    </source>
</evidence>
<evidence type="ECO:0000256" key="6">
    <source>
        <dbReference type="ARBA" id="ARBA00022679"/>
    </source>
</evidence>
<keyword evidence="7 15" id="KW-0812">Transmembrane</keyword>
<keyword evidence="5" id="KW-0597">Phosphoprotein</keyword>
<dbReference type="Pfam" id="PF02518">
    <property type="entry name" value="HATPase_c"/>
    <property type="match status" value="1"/>
</dbReference>
<dbReference type="Gene3D" id="6.10.340.10">
    <property type="match status" value="1"/>
</dbReference>
<organism evidence="18 19">
    <name type="scientific">Brevibacillus laterosporus</name>
    <name type="common">Bacillus laterosporus</name>
    <dbReference type="NCBI Taxonomy" id="1465"/>
    <lineage>
        <taxon>Bacteria</taxon>
        <taxon>Bacillati</taxon>
        <taxon>Bacillota</taxon>
        <taxon>Bacilli</taxon>
        <taxon>Bacillales</taxon>
        <taxon>Paenibacillaceae</taxon>
        <taxon>Brevibacillus</taxon>
    </lineage>
</organism>
<keyword evidence="14" id="KW-0175">Coiled coil</keyword>
<feature type="coiled-coil region" evidence="14">
    <location>
        <begin position="216"/>
        <end position="254"/>
    </location>
</feature>
<keyword evidence="13 15" id="KW-0472">Membrane</keyword>
<dbReference type="CDD" id="cd00082">
    <property type="entry name" value="HisKA"/>
    <property type="match status" value="1"/>
</dbReference>
<dbReference type="InterPro" id="IPR003661">
    <property type="entry name" value="HisK_dim/P_dom"/>
</dbReference>
<dbReference type="SUPFAM" id="SSF55874">
    <property type="entry name" value="ATPase domain of HSP90 chaperone/DNA topoisomerase II/histidine kinase"/>
    <property type="match status" value="1"/>
</dbReference>
<dbReference type="InterPro" id="IPR005467">
    <property type="entry name" value="His_kinase_dom"/>
</dbReference>
<evidence type="ECO:0000256" key="7">
    <source>
        <dbReference type="ARBA" id="ARBA00022692"/>
    </source>
</evidence>
<keyword evidence="10" id="KW-0067">ATP-binding</keyword>
<dbReference type="AlphaFoldDB" id="A0A518V3D3"/>
<dbReference type="OrthoDB" id="9762826at2"/>
<evidence type="ECO:0000256" key="10">
    <source>
        <dbReference type="ARBA" id="ARBA00022840"/>
    </source>
</evidence>
<dbReference type="SUPFAM" id="SSF158472">
    <property type="entry name" value="HAMP domain-like"/>
    <property type="match status" value="1"/>
</dbReference>
<evidence type="ECO:0000313" key="18">
    <source>
        <dbReference type="EMBL" id="QDX91483.1"/>
    </source>
</evidence>
<evidence type="ECO:0000313" key="19">
    <source>
        <dbReference type="Proteomes" id="UP000319432"/>
    </source>
</evidence>
<dbReference type="SMART" id="SM00387">
    <property type="entry name" value="HATPase_c"/>
    <property type="match status" value="1"/>
</dbReference>
<evidence type="ECO:0000256" key="11">
    <source>
        <dbReference type="ARBA" id="ARBA00022989"/>
    </source>
</evidence>
<proteinExistence type="predicted"/>